<keyword evidence="2" id="KW-1185">Reference proteome</keyword>
<reference evidence="1 2" key="1">
    <citation type="journal article" date="2019" name="Commun. Biol.">
        <title>The bagworm genome reveals a unique fibroin gene that provides high tensile strength.</title>
        <authorList>
            <person name="Kono N."/>
            <person name="Nakamura H."/>
            <person name="Ohtoshi R."/>
            <person name="Tomita M."/>
            <person name="Numata K."/>
            <person name="Arakawa K."/>
        </authorList>
    </citation>
    <scope>NUCLEOTIDE SEQUENCE [LARGE SCALE GENOMIC DNA]</scope>
</reference>
<protein>
    <submittedName>
        <fullName evidence="1">Uncharacterized protein</fullName>
    </submittedName>
</protein>
<dbReference type="EMBL" id="BGZK01000039">
    <property type="protein sequence ID" value="GBP10147.1"/>
    <property type="molecule type" value="Genomic_DNA"/>
</dbReference>
<evidence type="ECO:0000313" key="2">
    <source>
        <dbReference type="Proteomes" id="UP000299102"/>
    </source>
</evidence>
<name>A0A4C1T9Q2_EUMVA</name>
<comment type="caution">
    <text evidence="1">The sequence shown here is derived from an EMBL/GenBank/DDBJ whole genome shotgun (WGS) entry which is preliminary data.</text>
</comment>
<proteinExistence type="predicted"/>
<evidence type="ECO:0000313" key="1">
    <source>
        <dbReference type="EMBL" id="GBP10147.1"/>
    </source>
</evidence>
<accession>A0A4C1T9Q2</accession>
<dbReference type="Proteomes" id="UP000299102">
    <property type="component" value="Unassembled WGS sequence"/>
</dbReference>
<organism evidence="1 2">
    <name type="scientific">Eumeta variegata</name>
    <name type="common">Bagworm moth</name>
    <name type="synonym">Eumeta japonica</name>
    <dbReference type="NCBI Taxonomy" id="151549"/>
    <lineage>
        <taxon>Eukaryota</taxon>
        <taxon>Metazoa</taxon>
        <taxon>Ecdysozoa</taxon>
        <taxon>Arthropoda</taxon>
        <taxon>Hexapoda</taxon>
        <taxon>Insecta</taxon>
        <taxon>Pterygota</taxon>
        <taxon>Neoptera</taxon>
        <taxon>Endopterygota</taxon>
        <taxon>Lepidoptera</taxon>
        <taxon>Glossata</taxon>
        <taxon>Ditrysia</taxon>
        <taxon>Tineoidea</taxon>
        <taxon>Psychidae</taxon>
        <taxon>Oiketicinae</taxon>
        <taxon>Eumeta</taxon>
    </lineage>
</organism>
<gene>
    <name evidence="1" type="ORF">EVAR_77559_1</name>
</gene>
<sequence length="104" mass="11967">MKRGQVDRQPRSLEKMFKKLIEIEKLIEKAEELHMVVRVGAAQTDRWTGRPPGGLVPICDRKMRHLMRRLDDAAPQTAARTLDFLTFKNLSMLPHPPHSLDSVL</sequence>
<dbReference type="AlphaFoldDB" id="A0A4C1T9Q2"/>